<dbReference type="AlphaFoldDB" id="A0A699GZX8"/>
<feature type="domain" description="Retrotransposon gag" evidence="1">
    <location>
        <begin position="476"/>
        <end position="537"/>
    </location>
</feature>
<name>A0A699GZX8_TANCI</name>
<reference evidence="2" key="1">
    <citation type="journal article" date="2019" name="Sci. Rep.">
        <title>Draft genome of Tanacetum cinerariifolium, the natural source of mosquito coil.</title>
        <authorList>
            <person name="Yamashiro T."/>
            <person name="Shiraishi A."/>
            <person name="Satake H."/>
            <person name="Nakayama K."/>
        </authorList>
    </citation>
    <scope>NUCLEOTIDE SEQUENCE</scope>
</reference>
<keyword evidence="2" id="KW-0695">RNA-directed DNA polymerase</keyword>
<dbReference type="InterPro" id="IPR005162">
    <property type="entry name" value="Retrotrans_gag_dom"/>
</dbReference>
<keyword evidence="2" id="KW-0548">Nucleotidyltransferase</keyword>
<dbReference type="GO" id="GO:0003964">
    <property type="term" value="F:RNA-directed DNA polymerase activity"/>
    <property type="evidence" value="ECO:0007669"/>
    <property type="project" value="UniProtKB-KW"/>
</dbReference>
<dbReference type="PANTHER" id="PTHR33223">
    <property type="entry name" value="CCHC-TYPE DOMAIN-CONTAINING PROTEIN"/>
    <property type="match status" value="1"/>
</dbReference>
<organism evidence="2">
    <name type="scientific">Tanacetum cinerariifolium</name>
    <name type="common">Dalmatian daisy</name>
    <name type="synonym">Chrysanthemum cinerariifolium</name>
    <dbReference type="NCBI Taxonomy" id="118510"/>
    <lineage>
        <taxon>Eukaryota</taxon>
        <taxon>Viridiplantae</taxon>
        <taxon>Streptophyta</taxon>
        <taxon>Embryophyta</taxon>
        <taxon>Tracheophyta</taxon>
        <taxon>Spermatophyta</taxon>
        <taxon>Magnoliopsida</taxon>
        <taxon>eudicotyledons</taxon>
        <taxon>Gunneridae</taxon>
        <taxon>Pentapetalae</taxon>
        <taxon>asterids</taxon>
        <taxon>campanulids</taxon>
        <taxon>Asterales</taxon>
        <taxon>Asteraceae</taxon>
        <taxon>Asteroideae</taxon>
        <taxon>Anthemideae</taxon>
        <taxon>Anthemidinae</taxon>
        <taxon>Tanacetum</taxon>
    </lineage>
</organism>
<dbReference type="EMBL" id="BKCJ010081847">
    <property type="protein sequence ID" value="GEW95001.1"/>
    <property type="molecule type" value="Genomic_DNA"/>
</dbReference>
<gene>
    <name evidence="2" type="ORF">Tci_266977</name>
</gene>
<evidence type="ECO:0000313" key="2">
    <source>
        <dbReference type="EMBL" id="GEW95001.1"/>
    </source>
</evidence>
<dbReference type="Pfam" id="PF03732">
    <property type="entry name" value="Retrotrans_gag"/>
    <property type="match status" value="1"/>
</dbReference>
<proteinExistence type="predicted"/>
<comment type="caution">
    <text evidence="2">The sequence shown here is derived from an EMBL/GenBank/DDBJ whole genome shotgun (WGS) entry which is preliminary data.</text>
</comment>
<accession>A0A699GZX8</accession>
<sequence>MDDLEPDDESVDTPLVSLFLDLDDDSDYGEVFNELEEYVNAWKLCRKNVINNIDIAKQVEVDDQAIQSILMGLPKNIYVVVDSFNSAKDIWLCVQKMIKGADIGVQKKEATLLNELEKFTSVEGSTLFWQSVRIIHCASGLSFLKVELAEVYEKRAQFELTERELMNDTQMRMIIKDRNFKEESLQKLLHFVKMKLNSTINHNKLIREEVSTLKQDFKEKVNKLLEEFLDTKHLKENVEDKVYKQDQSLQTVHMLCKPMSFYNEINMVAIGYKIHFYLSKAKQVQPALYSGQEIVKPNHARVLVHDLEDTLEIPETTKKQMLAKMKGPECVKKKVKIAPHNYSKKNYLATFTPQKQLTPEQIFWSDDLLKMKAKALKEKAKSAKPITAMTVYPPNTPTKLVPKVLLTKSQGGPIAPIAIQATNFGLKNDMIQQVQNSCQFHGLLGDDANKHLDKFLHVTQSIKVNGVTDDALRLYLFPHSLTHHATAWFDRLPRNSINTFEQMAKMFLGKYFPPSMVTKLRNKITNFRQRPDESLFEA</sequence>
<dbReference type="PANTHER" id="PTHR33223:SF11">
    <property type="entry name" value="ELEMENT PROTEIN, PUTATIVE-RELATED"/>
    <property type="match status" value="1"/>
</dbReference>
<keyword evidence="2" id="KW-0808">Transferase</keyword>
<evidence type="ECO:0000259" key="1">
    <source>
        <dbReference type="Pfam" id="PF03732"/>
    </source>
</evidence>
<protein>
    <submittedName>
        <fullName evidence="2">Reverse transcriptase domain-containing protein</fullName>
    </submittedName>
</protein>